<comment type="similarity">
    <text evidence="1">Belongs to the LytR/CpsA/Psr (LCP) family.</text>
</comment>
<feature type="domain" description="Cell envelope-related transcriptional attenuator" evidence="4">
    <location>
        <begin position="121"/>
        <end position="275"/>
    </location>
</feature>
<dbReference type="Proteomes" id="UP001499854">
    <property type="component" value="Unassembled WGS sequence"/>
</dbReference>
<comment type="caution">
    <text evidence="5">The sequence shown here is derived from an EMBL/GenBank/DDBJ whole genome shotgun (WGS) entry which is preliminary data.</text>
</comment>
<dbReference type="NCBIfam" id="TIGR00350">
    <property type="entry name" value="lytR_cpsA_psr"/>
    <property type="match status" value="1"/>
</dbReference>
<dbReference type="PANTHER" id="PTHR33392">
    <property type="entry name" value="POLYISOPRENYL-TEICHOIC ACID--PEPTIDOGLYCAN TEICHOIC ACID TRANSFERASE TAGU"/>
    <property type="match status" value="1"/>
</dbReference>
<evidence type="ECO:0000313" key="5">
    <source>
        <dbReference type="EMBL" id="GAA1971010.1"/>
    </source>
</evidence>
<dbReference type="Gene3D" id="3.40.630.190">
    <property type="entry name" value="LCP protein"/>
    <property type="match status" value="1"/>
</dbReference>
<sequence>MDDQTSGPAARESGARDSRRSRRHAGPADSGFMTRRRVVAISAASLSVLAIAGAAGLWAAYNRLNHNIKTVDIHTESGTGGAVGGNTVPAAARDAMNVLLIGSDSRDGANGQYGDRNSGARSDTTMLLHVAADRKSATVASIPRDTMVQLPGCAQPDGTESKPQSAMFNAAYSIGGAACTVKTVESISGLTIDHVLVVDFTGFKDLVDAMGGVPVTLDKPVNDPDSHLNLPAGTTVVNGEQALAFVRARHNLGDGSDIGRMSRQQQFLNAALDTLSSNGTLDDPKKLYKVLDAATKALTTDPGLGSLNKLADFATDLKQVPRQNITYLTVPWQWYQPDPNRVQLASKAQELFDAMRTDTAVPADVLALSAKQGEQTAS</sequence>
<feature type="transmembrane region" description="Helical" evidence="3">
    <location>
        <begin position="38"/>
        <end position="61"/>
    </location>
</feature>
<evidence type="ECO:0000256" key="1">
    <source>
        <dbReference type="ARBA" id="ARBA00006068"/>
    </source>
</evidence>
<feature type="region of interest" description="Disordered" evidence="2">
    <location>
        <begin position="1"/>
        <end position="30"/>
    </location>
</feature>
<evidence type="ECO:0000256" key="2">
    <source>
        <dbReference type="SAM" id="MobiDB-lite"/>
    </source>
</evidence>
<evidence type="ECO:0000313" key="6">
    <source>
        <dbReference type="Proteomes" id="UP001499854"/>
    </source>
</evidence>
<keyword evidence="3" id="KW-0472">Membrane</keyword>
<dbReference type="InterPro" id="IPR004474">
    <property type="entry name" value="LytR_CpsA_psr"/>
</dbReference>
<dbReference type="RefSeq" id="WP_344657889.1">
    <property type="nucleotide sequence ID" value="NZ_BAAAQM010000016.1"/>
</dbReference>
<gene>
    <name evidence="5" type="ORF">GCM10009838_32850</name>
</gene>
<protein>
    <submittedName>
        <fullName evidence="5">LCP family protein</fullName>
    </submittedName>
</protein>
<keyword evidence="6" id="KW-1185">Reference proteome</keyword>
<reference evidence="5 6" key="1">
    <citation type="journal article" date="2019" name="Int. J. Syst. Evol. Microbiol.">
        <title>The Global Catalogue of Microorganisms (GCM) 10K type strain sequencing project: providing services to taxonomists for standard genome sequencing and annotation.</title>
        <authorList>
            <consortium name="The Broad Institute Genomics Platform"/>
            <consortium name="The Broad Institute Genome Sequencing Center for Infectious Disease"/>
            <person name="Wu L."/>
            <person name="Ma J."/>
        </authorList>
    </citation>
    <scope>NUCLEOTIDE SEQUENCE [LARGE SCALE GENOMIC DNA]</scope>
    <source>
        <strain evidence="5 6">JCM 16013</strain>
    </source>
</reference>
<evidence type="ECO:0000256" key="3">
    <source>
        <dbReference type="SAM" id="Phobius"/>
    </source>
</evidence>
<keyword evidence="3" id="KW-1133">Transmembrane helix</keyword>
<proteinExistence type="inferred from homology"/>
<organism evidence="5 6">
    <name type="scientific">Catenulispora subtropica</name>
    <dbReference type="NCBI Taxonomy" id="450798"/>
    <lineage>
        <taxon>Bacteria</taxon>
        <taxon>Bacillati</taxon>
        <taxon>Actinomycetota</taxon>
        <taxon>Actinomycetes</taxon>
        <taxon>Catenulisporales</taxon>
        <taxon>Catenulisporaceae</taxon>
        <taxon>Catenulispora</taxon>
    </lineage>
</organism>
<dbReference type="PANTHER" id="PTHR33392:SF6">
    <property type="entry name" value="POLYISOPRENYL-TEICHOIC ACID--PEPTIDOGLYCAN TEICHOIC ACID TRANSFERASE TAGU"/>
    <property type="match status" value="1"/>
</dbReference>
<accession>A0ABN2RLC5</accession>
<dbReference type="Pfam" id="PF03816">
    <property type="entry name" value="LytR_cpsA_psr"/>
    <property type="match status" value="1"/>
</dbReference>
<keyword evidence="3" id="KW-0812">Transmembrane</keyword>
<evidence type="ECO:0000259" key="4">
    <source>
        <dbReference type="Pfam" id="PF03816"/>
    </source>
</evidence>
<name>A0ABN2RLC5_9ACTN</name>
<dbReference type="EMBL" id="BAAAQM010000016">
    <property type="protein sequence ID" value="GAA1971010.1"/>
    <property type="molecule type" value="Genomic_DNA"/>
</dbReference>
<dbReference type="InterPro" id="IPR050922">
    <property type="entry name" value="LytR/CpsA/Psr_CW_biosynth"/>
</dbReference>